<keyword evidence="10" id="KW-1185">Reference proteome</keyword>
<keyword evidence="4" id="KW-0255">Endonuclease</keyword>
<evidence type="ECO:0000256" key="3">
    <source>
        <dbReference type="ARBA" id="ARBA00022722"/>
    </source>
</evidence>
<proteinExistence type="inferred from homology"/>
<dbReference type="GO" id="GO:0004519">
    <property type="term" value="F:endonuclease activity"/>
    <property type="evidence" value="ECO:0007669"/>
    <property type="project" value="UniProtKB-KW"/>
</dbReference>
<keyword evidence="7" id="KW-0346">Stress response</keyword>
<sequence length="76" mass="8538">MTRMPRVSGKDVLVALKRAGFTEIRAVGSHRYLSHKDDPARWATVAYHGKETLSLQVLSTILQTAKLSIDEFIELL</sequence>
<accession>A0A8S0XYQ7</accession>
<evidence type="ECO:0000256" key="2">
    <source>
        <dbReference type="ARBA" id="ARBA00022649"/>
    </source>
</evidence>
<gene>
    <name evidence="9" type="ORF">DEACI_1981</name>
    <name evidence="8" type="ORF">DEACI_2940</name>
</gene>
<dbReference type="Proteomes" id="UP001071230">
    <property type="component" value="Unassembled WGS sequence"/>
</dbReference>
<dbReference type="Pfam" id="PF07927">
    <property type="entry name" value="HicA_toxin"/>
    <property type="match status" value="1"/>
</dbReference>
<evidence type="ECO:0000256" key="1">
    <source>
        <dbReference type="ARBA" id="ARBA00006620"/>
    </source>
</evidence>
<dbReference type="InterPro" id="IPR012933">
    <property type="entry name" value="HicA_mRNA_interferase"/>
</dbReference>
<evidence type="ECO:0000256" key="7">
    <source>
        <dbReference type="ARBA" id="ARBA00023016"/>
    </source>
</evidence>
<evidence type="ECO:0000256" key="4">
    <source>
        <dbReference type="ARBA" id="ARBA00022759"/>
    </source>
</evidence>
<dbReference type="GO" id="GO:0016787">
    <property type="term" value="F:hydrolase activity"/>
    <property type="evidence" value="ECO:0007669"/>
    <property type="project" value="UniProtKB-KW"/>
</dbReference>
<dbReference type="Gene3D" id="3.30.920.30">
    <property type="entry name" value="Hypothetical protein"/>
    <property type="match status" value="1"/>
</dbReference>
<organism evidence="8">
    <name type="scientific">Acididesulfobacillus acetoxydans</name>
    <dbReference type="NCBI Taxonomy" id="1561005"/>
    <lineage>
        <taxon>Bacteria</taxon>
        <taxon>Bacillati</taxon>
        <taxon>Bacillota</taxon>
        <taxon>Clostridia</taxon>
        <taxon>Eubacteriales</taxon>
        <taxon>Peptococcaceae</taxon>
        <taxon>Acididesulfobacillus</taxon>
    </lineage>
</organism>
<keyword evidence="3" id="KW-0540">Nuclease</keyword>
<comment type="similarity">
    <text evidence="1">Belongs to the HicA mRNA interferase family.</text>
</comment>
<dbReference type="InterPro" id="IPR038570">
    <property type="entry name" value="HicA_sf"/>
</dbReference>
<protein>
    <submittedName>
        <fullName evidence="8">HicA mRNA interferase family</fullName>
    </submittedName>
    <submittedName>
        <fullName evidence="9">Ribonucleotide reductase, stirrup</fullName>
    </submittedName>
</protein>
<keyword evidence="6" id="KW-0694">RNA-binding</keyword>
<reference evidence="9" key="1">
    <citation type="submission" date="2014-11" db="EMBL/GenBank/DDBJ databases">
        <authorList>
            <person name="Hornung B.V."/>
        </authorList>
    </citation>
    <scope>NUCLEOTIDE SEQUENCE</scope>
    <source>
        <strain evidence="9">INE</strain>
    </source>
</reference>
<keyword evidence="2" id="KW-1277">Toxin-antitoxin system</keyword>
<dbReference type="Proteomes" id="UP000836597">
    <property type="component" value="Chromosome"/>
</dbReference>
<evidence type="ECO:0000313" key="9">
    <source>
        <dbReference type="EMBL" id="CEJ07515.1"/>
    </source>
</evidence>
<evidence type="ECO:0000313" key="8">
    <source>
        <dbReference type="EMBL" id="CAA7602267.1"/>
    </source>
</evidence>
<evidence type="ECO:0000313" key="10">
    <source>
        <dbReference type="Proteomes" id="UP001071230"/>
    </source>
</evidence>
<dbReference type="RefSeq" id="WP_306425053.1">
    <property type="nucleotide sequence ID" value="NZ_CDGJ01000058.1"/>
</dbReference>
<dbReference type="AlphaFoldDB" id="A0A8S0XYQ7"/>
<reference evidence="8" key="2">
    <citation type="submission" date="2020-01" db="EMBL/GenBank/DDBJ databases">
        <authorList>
            <person name="Hornung B."/>
        </authorList>
    </citation>
    <scope>NUCLEOTIDE SEQUENCE</scope>
    <source>
        <strain evidence="8">PacBioINE</strain>
    </source>
</reference>
<dbReference type="SUPFAM" id="SSF54786">
    <property type="entry name" value="YcfA/nrd intein domain"/>
    <property type="match status" value="1"/>
</dbReference>
<evidence type="ECO:0000256" key="6">
    <source>
        <dbReference type="ARBA" id="ARBA00022884"/>
    </source>
</evidence>
<keyword evidence="5" id="KW-0378">Hydrolase</keyword>
<dbReference type="KEGG" id="aacx:DEACI_2940"/>
<evidence type="ECO:0000256" key="5">
    <source>
        <dbReference type="ARBA" id="ARBA00022801"/>
    </source>
</evidence>
<dbReference type="EMBL" id="LR746496">
    <property type="protein sequence ID" value="CAA7602267.1"/>
    <property type="molecule type" value="Genomic_DNA"/>
</dbReference>
<name>A0A8S0XYQ7_9FIRM</name>
<dbReference type="EMBL" id="CDGJ01000058">
    <property type="protein sequence ID" value="CEJ07515.1"/>
    <property type="molecule type" value="Genomic_DNA"/>
</dbReference>
<dbReference type="GO" id="GO:0003729">
    <property type="term" value="F:mRNA binding"/>
    <property type="evidence" value="ECO:0007669"/>
    <property type="project" value="InterPro"/>
</dbReference>